<dbReference type="InterPro" id="IPR036737">
    <property type="entry name" value="OmpA-like_sf"/>
</dbReference>
<dbReference type="SUPFAM" id="SSF103088">
    <property type="entry name" value="OmpA-like"/>
    <property type="match status" value="1"/>
</dbReference>
<dbReference type="InterPro" id="IPR006665">
    <property type="entry name" value="OmpA-like"/>
</dbReference>
<dbReference type="InterPro" id="IPR011042">
    <property type="entry name" value="6-blade_b-propeller_TolB-like"/>
</dbReference>
<dbReference type="SUPFAM" id="SSF82171">
    <property type="entry name" value="DPP6 N-terminal domain-like"/>
    <property type="match status" value="1"/>
</dbReference>
<dbReference type="InterPro" id="IPR050330">
    <property type="entry name" value="Bact_OuterMem_StrucFunc"/>
</dbReference>
<evidence type="ECO:0000256" key="3">
    <source>
        <dbReference type="ARBA" id="ARBA00023237"/>
    </source>
</evidence>
<dbReference type="Gene3D" id="2.60.40.1120">
    <property type="entry name" value="Carboxypeptidase-like, regulatory domain"/>
    <property type="match status" value="1"/>
</dbReference>
<keyword evidence="9" id="KW-1185">Reference proteome</keyword>
<keyword evidence="6" id="KW-0732">Signal</keyword>
<feature type="domain" description="OmpA-like" evidence="7">
    <location>
        <begin position="542"/>
        <end position="667"/>
    </location>
</feature>
<dbReference type="Pfam" id="PF00691">
    <property type="entry name" value="OmpA"/>
    <property type="match status" value="1"/>
</dbReference>
<proteinExistence type="predicted"/>
<comment type="caution">
    <text evidence="8">The sequence shown here is derived from an EMBL/GenBank/DDBJ whole genome shotgun (WGS) entry which is preliminary data.</text>
</comment>
<dbReference type="PRINTS" id="PR01021">
    <property type="entry name" value="OMPADOMAIN"/>
</dbReference>
<evidence type="ECO:0000256" key="4">
    <source>
        <dbReference type="PROSITE-ProRule" id="PRU00473"/>
    </source>
</evidence>
<dbReference type="SMART" id="SM00028">
    <property type="entry name" value="TPR"/>
    <property type="match status" value="3"/>
</dbReference>
<dbReference type="GO" id="GO:0009279">
    <property type="term" value="C:cell outer membrane"/>
    <property type="evidence" value="ECO:0007669"/>
    <property type="project" value="UniProtKB-SubCell"/>
</dbReference>
<evidence type="ECO:0000313" key="8">
    <source>
        <dbReference type="EMBL" id="RBQ10404.1"/>
    </source>
</evidence>
<dbReference type="Gene3D" id="2.120.10.30">
    <property type="entry name" value="TolB, C-terminal domain"/>
    <property type="match status" value="1"/>
</dbReference>
<reference evidence="8 9" key="1">
    <citation type="submission" date="2018-07" db="EMBL/GenBank/DDBJ databases">
        <title>A draft genome of a endophytic bacteria, a new species of Pedobacter.</title>
        <authorList>
            <person name="Zhang Z.D."/>
            <person name="Chen Z.J."/>
        </authorList>
    </citation>
    <scope>NUCLEOTIDE SEQUENCE [LARGE SCALE GENOMIC DNA]</scope>
    <source>
        <strain evidence="8 9">RS10</strain>
    </source>
</reference>
<protein>
    <recommendedName>
        <fullName evidence="7">OmpA-like domain-containing protein</fullName>
    </recommendedName>
</protein>
<feature type="compositionally biased region" description="Basic and acidic residues" evidence="5">
    <location>
        <begin position="658"/>
        <end position="667"/>
    </location>
</feature>
<dbReference type="InterPro" id="IPR006664">
    <property type="entry name" value="OMP_bac"/>
</dbReference>
<dbReference type="PANTHER" id="PTHR30329:SF21">
    <property type="entry name" value="LIPOPROTEIN YIAD-RELATED"/>
    <property type="match status" value="1"/>
</dbReference>
<organism evidence="8 9">
    <name type="scientific">Pedobacter miscanthi</name>
    <dbReference type="NCBI Taxonomy" id="2259170"/>
    <lineage>
        <taxon>Bacteria</taxon>
        <taxon>Pseudomonadati</taxon>
        <taxon>Bacteroidota</taxon>
        <taxon>Sphingobacteriia</taxon>
        <taxon>Sphingobacteriales</taxon>
        <taxon>Sphingobacteriaceae</taxon>
        <taxon>Pedobacter</taxon>
    </lineage>
</organism>
<dbReference type="EMBL" id="QNQU01000003">
    <property type="protein sequence ID" value="RBQ10404.1"/>
    <property type="molecule type" value="Genomic_DNA"/>
</dbReference>
<dbReference type="InterPro" id="IPR011990">
    <property type="entry name" value="TPR-like_helical_dom_sf"/>
</dbReference>
<dbReference type="AlphaFoldDB" id="A0A366LAS8"/>
<keyword evidence="3" id="KW-0998">Cell outer membrane</keyword>
<keyword evidence="2 4" id="KW-0472">Membrane</keyword>
<dbReference type="InterPro" id="IPR011659">
    <property type="entry name" value="WD40"/>
</dbReference>
<dbReference type="RefSeq" id="WP_113947745.1">
    <property type="nucleotide sequence ID" value="NZ_QNQU01000003.1"/>
</dbReference>
<dbReference type="Gene3D" id="3.30.1330.60">
    <property type="entry name" value="OmpA-like domain"/>
    <property type="match status" value="1"/>
</dbReference>
<evidence type="ECO:0000256" key="1">
    <source>
        <dbReference type="ARBA" id="ARBA00004442"/>
    </source>
</evidence>
<evidence type="ECO:0000256" key="2">
    <source>
        <dbReference type="ARBA" id="ARBA00023136"/>
    </source>
</evidence>
<dbReference type="SUPFAM" id="SSF48452">
    <property type="entry name" value="TPR-like"/>
    <property type="match status" value="1"/>
</dbReference>
<evidence type="ECO:0000313" key="9">
    <source>
        <dbReference type="Proteomes" id="UP000252081"/>
    </source>
</evidence>
<dbReference type="CDD" id="cd07185">
    <property type="entry name" value="OmpA_C-like"/>
    <property type="match status" value="1"/>
</dbReference>
<dbReference type="InterPro" id="IPR008969">
    <property type="entry name" value="CarboxyPept-like_regulatory"/>
</dbReference>
<dbReference type="InterPro" id="IPR019734">
    <property type="entry name" value="TPR_rpt"/>
</dbReference>
<dbReference type="SUPFAM" id="SSF49464">
    <property type="entry name" value="Carboxypeptidase regulatory domain-like"/>
    <property type="match status" value="1"/>
</dbReference>
<feature type="chain" id="PRO_5016743924" description="OmpA-like domain-containing protein" evidence="6">
    <location>
        <begin position="19"/>
        <end position="667"/>
    </location>
</feature>
<evidence type="ECO:0000256" key="5">
    <source>
        <dbReference type="SAM" id="MobiDB-lite"/>
    </source>
</evidence>
<evidence type="ECO:0000256" key="6">
    <source>
        <dbReference type="SAM" id="SignalP"/>
    </source>
</evidence>
<dbReference type="PROSITE" id="PS51123">
    <property type="entry name" value="OMPA_2"/>
    <property type="match status" value="1"/>
</dbReference>
<sequence length="667" mass="74699">MKKILLILLVAFGGFANAQYVVNYKKVADTYFENKDYYAASTFYKKALKITGDSTQALLPYGGDRKSASDTKAIEDYEGSVYNLAESSRLYREFNEAEKYYGLAISFTNTRFRKALFYYGQSLRANKKFDLAIDAFQQFIQKNSGDPLVKDAQKEIESCKFAMEEMRFPRMVQVKKVPANVNGLGSNYAAVKLNNELYFTSSRPVFVGSKKDMVKTDAGTEVQVATKANPFINNIYSAKGDLTSGDIAVKKLDINFPKGTEIAAPAFTPDGNTVYFTVWKDKEKYAIYSSKKVSDKWSDPQPVGLQVNSKDFNSSQPFITSDGKFLLFSSDRTGGYGKFDLWYCAIRSDGSLGQAVNFGSTINTENDERAPYYNTLTKKLLFSTDGRTGFGGLDFFESEGDLVSWTTPKNLGYPFNSSKDDVYFTATDDRGTKGYISSDRESSCCLEIFEVKKEYLSIAGLLTDCKTKLPLAGASVTLSNAEGSQKVTTGNDGIYRFKIDSKRPIKLLFAKDNYFAVTKNYPYEELAKADTLIYKDYCLSPFKLGIPIALDNVYYEFNSAELTEPSKKVLDFLIPIMEDNPEMEIELGSHTDNIGTDEYNLDLSNRRAKSCTDYLESKGIAAARMTSKGYGESMPIAPNEIIVKRKKKDNPAGRAKNRRTEFKVTKK</sequence>
<feature type="signal peptide" evidence="6">
    <location>
        <begin position="1"/>
        <end position="18"/>
    </location>
</feature>
<accession>A0A366LAS8</accession>
<dbReference type="Gene3D" id="1.25.40.10">
    <property type="entry name" value="Tetratricopeptide repeat domain"/>
    <property type="match status" value="1"/>
</dbReference>
<dbReference type="OrthoDB" id="9809364at2"/>
<feature type="region of interest" description="Disordered" evidence="5">
    <location>
        <begin position="645"/>
        <end position="667"/>
    </location>
</feature>
<name>A0A366LAS8_9SPHI</name>
<dbReference type="Proteomes" id="UP000252081">
    <property type="component" value="Unassembled WGS sequence"/>
</dbReference>
<comment type="subcellular location">
    <subcellularLocation>
        <location evidence="1">Cell outer membrane</location>
    </subcellularLocation>
</comment>
<gene>
    <name evidence="8" type="ORF">DRW42_05090</name>
</gene>
<evidence type="ECO:0000259" key="7">
    <source>
        <dbReference type="PROSITE" id="PS51123"/>
    </source>
</evidence>
<dbReference type="Pfam" id="PF07676">
    <property type="entry name" value="PD40"/>
    <property type="match status" value="2"/>
</dbReference>
<dbReference type="PANTHER" id="PTHR30329">
    <property type="entry name" value="STATOR ELEMENT OF FLAGELLAR MOTOR COMPLEX"/>
    <property type="match status" value="1"/>
</dbReference>